<evidence type="ECO:0000259" key="9">
    <source>
        <dbReference type="PROSITE" id="PS50003"/>
    </source>
</evidence>
<dbReference type="PROSITE" id="PS50290">
    <property type="entry name" value="PI3_4_KINASE_3"/>
    <property type="match status" value="1"/>
</dbReference>
<feature type="region of interest" description="Disordered" evidence="8">
    <location>
        <begin position="2233"/>
        <end position="2260"/>
    </location>
</feature>
<dbReference type="Gene3D" id="2.30.29.30">
    <property type="entry name" value="Pleckstrin-homology domain (PH domain)/Phosphotyrosine-binding domain (PTB)"/>
    <property type="match status" value="1"/>
</dbReference>
<evidence type="ECO:0000313" key="12">
    <source>
        <dbReference type="EMBL" id="RHY62824.1"/>
    </source>
</evidence>
<sequence>MEERAMVHGCTDSLVAAPTTTTKARPNSVTDLPISPITQELPHHPMRNSAPSLAAAIETLQIDVLSGSGSHAPSSEGGGLRGDLSEVSIDFGESTLLHGTAELTHLGLAGFLNMREHGPGFHRMKRYYCRLVGVLFYRFYTKESARDLANAHMEKEIVKVENWDGKGAIHRYSQAFKLVTPQGTYNVNADSEEEKGLWIQYANESIDAAAMQMRDCSLLPKSSVLTAASPGGLTLARPNKEKEKPPKFKGIPNCMHPTCKVRFDNTKRQHHCRNCGDSVCSDHSYHFAPLPHLPTMNGTSCPQRQCTRCFRVHRFMQHMRTMLQVFVKHRHGRKQQQQQLQHAALLSNKKKALPVSASSCGISQTDDHIEDVNRMRAAVSEADFGVSDAIQALHLHRKDSDDVYCVIVAKLLKLGVQHLPDFDFFLPQLFHLWISMEYETQLVKWMLLFRVLMTAATYHLRLATSIHWLLRATIDDSCGWGFGQRELGVPEYLKFRFAPCKVAMYNLHMLIENRTTLTFTPDADLRTMPLQAELLQVYIDRILHLQEYDSGNKRLNLPTPDLALPSPMSSTRGGPVPLGPFFNAFAACTFPIHWTDLPYRPRLGPRDASVEQKVFLAQVEFIDQLGDLAENLRHCPRSERKKALPMELEKIPLPTAAYYPLTSVDEPLHRFVHVCIKEGTVFTTKARAPTLVWFEVESVDVAPETLWLSQTRPSAPLVCDDAPPHRQSMDHDAIDNVLRDERLLTSLRHIHNNGDDDDDTDDVVQVSIKVPLSNGSTAKLRRSGSLVSHANQAYSDELIHAAEADATRAPMDLSTLTNPHHTNHHHGGGGGPPMLGSSQFPRSKGSIKLELLPTDVEKLSTEQLETIADKLLQHLVAHPPPRRALDQHVTSHHTPVRRASTPATTTSTVLESKHPALGRLTVEAIKESMEKMKKNFLHDDDDDNWDVRHAFTGSDGIATLLEMQVAHNEQHATWLGSELLHNHLIQPVPPPSSGLNIGGGRDYYDDIVFQNDHATLFVVTLKPDQDTSLHVVNDFTGRSTIVGRQSTRPTRYTSSQMGTRGDDTHEESLMLPPMSHMDRMDPDKVMLYMQTLQHAIEAYVMPPDERDRAVGTWQLLQDQLDVICNYVREKQVQRHNQVKNMFGEGADDKRKRMRESSTHASTYKAKWDIKAMIIKSNDDLRQEVLCLQLIRQFRDIFNSAELDLWLYPYGIIATSASTGIIEVILNATSLSSLKGSPGYTNLNQHFITVYGGLDTPAYKTAMGNFVRSMAAYSLVCYILRIKDRHNGNIMLDADGHLIHIDYGFMLGIQPGGRFSLEQRVPFKLTTEMVDAMGGTQSEYFREFVTLLIQGFLALRETLGTLRYADRAKQIKNQAVVNEDPNQMLIPSREDAALANRPETRMLSREEADERRQKEAEMAAIREQLEENQRLLRESEETEELAKKREDQLKSIGLSTNLHDIRAKAKTDPHLLNLNEDQQMSEKLFYFFQNGPNRIGRSDADQPQTIILGGLGILKEHCVVERLEAQLTITGMPGASVVVNGDFVQCGNSRVLQHSDRLILGNVNVVIPAQRADDTASVHDWQFAMKEMNCKQMDFKEDDGGQTDKEVAEMESRIQEMEARMKEAQESANVKMDKQREEWEAHVKGMQEEMKVKEMELKSQLQRTEEGGQVDKKKLAVQLADQETKLAEEMAKAEVVYERKQSELMQKQRDLEQSLQQQMRETKRLAEKKEREQLERSLLAQDLLRTIPLVKEANSICEELHKQVTFSVKLMPTKPVLAQLGHVADITDAIGTELKVLVTFQDAGTYRSVLWDIDKFDNQIYEMRDLYQLFLENGRNHDAIEVPEGSIDPFYEPPTPQLIGRAYVFLSSLEFGLKVYTTHRRYLLNTPLRLHFAVSALRGIPGKLCRDVFVAFKYEIGTHPVAATASVDPVMDFAVSVECPISAALLAYFRSSPVEFSVFGNVPSSSLKTLPHEVVSLDDKAATTTTTTASSSLHSMEWMRDALAAAEAKLQMQETLLVDNSVEVESLHAELDAVRAMLLKTQVERDQLGEVVAKLHKTNRNLKDKLEASYIHTESDDALVAVQHTGTQTDEERGGPPSPSSTPKASKKHRTRKRPGTHRSHAEKIEDRRDDSEAMEGRQEEALLLASPDVAPPLVTKPPPTTYNVPLEVDQLATTALNTVVTFPDTLPMNDASDGSTDAGMLVKSDKAKTYSFAQRSTPAKVHIADQHDAIVRSSLPPIKPGAKPPPLQSQKTTKDKCVVS</sequence>
<feature type="region of interest" description="Disordered" evidence="8">
    <location>
        <begin position="1048"/>
        <end position="1076"/>
    </location>
</feature>
<dbReference type="Gene3D" id="1.10.1070.11">
    <property type="entry name" value="Phosphatidylinositol 3-/4-kinase, catalytic domain"/>
    <property type="match status" value="1"/>
</dbReference>
<keyword evidence="4" id="KW-0418">Kinase</keyword>
<organism evidence="12 13">
    <name type="scientific">Aphanomyces astaci</name>
    <name type="common">Crayfish plague agent</name>
    <dbReference type="NCBI Taxonomy" id="112090"/>
    <lineage>
        <taxon>Eukaryota</taxon>
        <taxon>Sar</taxon>
        <taxon>Stramenopiles</taxon>
        <taxon>Oomycota</taxon>
        <taxon>Saprolegniomycetes</taxon>
        <taxon>Saprolegniales</taxon>
        <taxon>Verrucalvaceae</taxon>
        <taxon>Aphanomyces</taxon>
    </lineage>
</organism>
<feature type="compositionally biased region" description="Basic and acidic residues" evidence="8">
    <location>
        <begin position="2119"/>
        <end position="2137"/>
    </location>
</feature>
<dbReference type="PANTHER" id="PTHR10048">
    <property type="entry name" value="PHOSPHATIDYLINOSITOL KINASE"/>
    <property type="match status" value="1"/>
</dbReference>
<dbReference type="Proteomes" id="UP000266643">
    <property type="component" value="Unassembled WGS sequence"/>
</dbReference>
<keyword evidence="2" id="KW-0479">Metal-binding</keyword>
<dbReference type="GO" id="GO:0046854">
    <property type="term" value="P:phosphatidylinositol phosphate biosynthetic process"/>
    <property type="evidence" value="ECO:0007669"/>
    <property type="project" value="InterPro"/>
</dbReference>
<reference evidence="12 13" key="1">
    <citation type="submission" date="2018-08" db="EMBL/GenBank/DDBJ databases">
        <title>Aphanomyces genome sequencing and annotation.</title>
        <authorList>
            <person name="Minardi D."/>
            <person name="Oidtmann B."/>
            <person name="Van Der Giezen M."/>
            <person name="Studholme D.J."/>
        </authorList>
    </citation>
    <scope>NUCLEOTIDE SEQUENCE [LARGE SCALE GENOMIC DNA]</scope>
    <source>
        <strain evidence="12 13">D2</strain>
    </source>
</reference>
<dbReference type="Gene3D" id="3.30.1010.10">
    <property type="entry name" value="Phosphatidylinositol 3-kinase Catalytic Subunit, Chain A, domain 4"/>
    <property type="match status" value="1"/>
</dbReference>
<evidence type="ECO:0000256" key="4">
    <source>
        <dbReference type="ARBA" id="ARBA00022777"/>
    </source>
</evidence>
<evidence type="ECO:0000256" key="6">
    <source>
        <dbReference type="PROSITE-ProRule" id="PRU00091"/>
    </source>
</evidence>
<dbReference type="Pfam" id="PF12423">
    <property type="entry name" value="KIF1B"/>
    <property type="match status" value="1"/>
</dbReference>
<dbReference type="InterPro" id="IPR015433">
    <property type="entry name" value="PI3/4_kinase"/>
</dbReference>
<proteinExistence type="predicted"/>
<accession>A0A397DIR5</accession>
<feature type="coiled-coil region" evidence="7">
    <location>
        <begin position="1606"/>
        <end position="1734"/>
    </location>
</feature>
<feature type="compositionally biased region" description="Basic residues" evidence="8">
    <location>
        <begin position="2104"/>
        <end position="2118"/>
    </location>
</feature>
<keyword evidence="7" id="KW-0175">Coiled coil</keyword>
<name>A0A397DIR5_APHAT</name>
<dbReference type="SUPFAM" id="SSF57903">
    <property type="entry name" value="FYVE/PHD zinc finger"/>
    <property type="match status" value="1"/>
</dbReference>
<evidence type="ECO:0000256" key="7">
    <source>
        <dbReference type="SAM" id="Coils"/>
    </source>
</evidence>
<dbReference type="VEuPathDB" id="FungiDB:H257_08471"/>
<dbReference type="Gene3D" id="3.30.40.10">
    <property type="entry name" value="Zinc/RING finger domain, C3HC4 (zinc finger)"/>
    <property type="match status" value="1"/>
</dbReference>
<keyword evidence="3 6" id="KW-0863">Zinc-finger</keyword>
<dbReference type="InterPro" id="IPR036940">
    <property type="entry name" value="PI3/4_kinase_cat_sf"/>
</dbReference>
<dbReference type="GO" id="GO:0008270">
    <property type="term" value="F:zinc ion binding"/>
    <property type="evidence" value="ECO:0007669"/>
    <property type="project" value="UniProtKB-KW"/>
</dbReference>
<gene>
    <name evidence="12" type="ORF">DYB30_002731</name>
</gene>
<feature type="compositionally biased region" description="Low complexity" evidence="8">
    <location>
        <begin position="897"/>
        <end position="909"/>
    </location>
</feature>
<dbReference type="PANTHER" id="PTHR10048:SF22">
    <property type="entry name" value="PHOSPHATIDYLINOSITOL 4-KINASE BETA"/>
    <property type="match status" value="1"/>
</dbReference>
<dbReference type="PROSITE" id="PS00916">
    <property type="entry name" value="PI3_4_KINASE_2"/>
    <property type="match status" value="1"/>
</dbReference>
<dbReference type="Gene3D" id="2.60.200.20">
    <property type="match status" value="1"/>
</dbReference>
<dbReference type="GO" id="GO:0016020">
    <property type="term" value="C:membrane"/>
    <property type="evidence" value="ECO:0007669"/>
    <property type="project" value="TreeGrafter"/>
</dbReference>
<evidence type="ECO:0008006" key="14">
    <source>
        <dbReference type="Google" id="ProtNLM"/>
    </source>
</evidence>
<dbReference type="PROSITE" id="PS50178">
    <property type="entry name" value="ZF_FYVE"/>
    <property type="match status" value="1"/>
</dbReference>
<evidence type="ECO:0000256" key="3">
    <source>
        <dbReference type="ARBA" id="ARBA00022771"/>
    </source>
</evidence>
<keyword evidence="5" id="KW-0862">Zinc</keyword>
<dbReference type="InterPro" id="IPR011011">
    <property type="entry name" value="Znf_FYVE_PHD"/>
</dbReference>
<dbReference type="Pfam" id="PF00454">
    <property type="entry name" value="PI3_PI4_kinase"/>
    <property type="match status" value="1"/>
</dbReference>
<evidence type="ECO:0000256" key="8">
    <source>
        <dbReference type="SAM" id="MobiDB-lite"/>
    </source>
</evidence>
<dbReference type="Pfam" id="PF01363">
    <property type="entry name" value="FYVE"/>
    <property type="match status" value="1"/>
</dbReference>
<dbReference type="InterPro" id="IPR022140">
    <property type="entry name" value="Kinesin-like_KIF1-typ"/>
</dbReference>
<dbReference type="InterPro" id="IPR017455">
    <property type="entry name" value="Znf_FYVE-rel"/>
</dbReference>
<evidence type="ECO:0000259" key="10">
    <source>
        <dbReference type="PROSITE" id="PS50178"/>
    </source>
</evidence>
<evidence type="ECO:0000313" key="13">
    <source>
        <dbReference type="Proteomes" id="UP000266643"/>
    </source>
</evidence>
<feature type="domain" description="PI3K/PI4K catalytic" evidence="11">
    <location>
        <begin position="1149"/>
        <end position="1417"/>
    </location>
</feature>
<dbReference type="PROSITE" id="PS50003">
    <property type="entry name" value="PH_DOMAIN"/>
    <property type="match status" value="1"/>
</dbReference>
<dbReference type="InterPro" id="IPR013083">
    <property type="entry name" value="Znf_RING/FYVE/PHD"/>
</dbReference>
<dbReference type="InterPro" id="IPR001849">
    <property type="entry name" value="PH_domain"/>
</dbReference>
<dbReference type="InterPro" id="IPR011009">
    <property type="entry name" value="Kinase-like_dom_sf"/>
</dbReference>
<evidence type="ECO:0000256" key="1">
    <source>
        <dbReference type="ARBA" id="ARBA00022679"/>
    </source>
</evidence>
<feature type="domain" description="PH" evidence="9">
    <location>
        <begin position="105"/>
        <end position="207"/>
    </location>
</feature>
<feature type="compositionally biased region" description="Polar residues" evidence="8">
    <location>
        <begin position="1048"/>
        <end position="1058"/>
    </location>
</feature>
<evidence type="ECO:0000256" key="2">
    <source>
        <dbReference type="ARBA" id="ARBA00022723"/>
    </source>
</evidence>
<dbReference type="SUPFAM" id="SSF50729">
    <property type="entry name" value="PH domain-like"/>
    <property type="match status" value="1"/>
</dbReference>
<dbReference type="InterPro" id="IPR000403">
    <property type="entry name" value="PI3/4_kinase_cat_dom"/>
</dbReference>
<dbReference type="InterPro" id="IPR000306">
    <property type="entry name" value="Znf_FYVE"/>
</dbReference>
<feature type="region of interest" description="Disordered" evidence="8">
    <location>
        <begin position="886"/>
        <end position="909"/>
    </location>
</feature>
<dbReference type="CDD" id="cd00821">
    <property type="entry name" value="PH"/>
    <property type="match status" value="1"/>
</dbReference>
<keyword evidence="1" id="KW-0808">Transferase</keyword>
<dbReference type="InterPro" id="IPR011993">
    <property type="entry name" value="PH-like_dom_sf"/>
</dbReference>
<feature type="region of interest" description="Disordered" evidence="8">
    <location>
        <begin position="2084"/>
        <end position="2137"/>
    </location>
</feature>
<dbReference type="SMART" id="SM00064">
    <property type="entry name" value="FYVE"/>
    <property type="match status" value="1"/>
</dbReference>
<dbReference type="CDD" id="cd15760">
    <property type="entry name" value="FYVE_scVPS27p_like"/>
    <property type="match status" value="1"/>
</dbReference>
<comment type="caution">
    <text evidence="12">The sequence shown here is derived from an EMBL/GenBank/DDBJ whole genome shotgun (WGS) entry which is preliminary data.</text>
</comment>
<feature type="coiled-coil region" evidence="7">
    <location>
        <begin position="1403"/>
        <end position="1447"/>
    </location>
</feature>
<dbReference type="GO" id="GO:0048015">
    <property type="term" value="P:phosphatidylinositol-mediated signaling"/>
    <property type="evidence" value="ECO:0007669"/>
    <property type="project" value="TreeGrafter"/>
</dbReference>
<dbReference type="SUPFAM" id="SSF56112">
    <property type="entry name" value="Protein kinase-like (PK-like)"/>
    <property type="match status" value="1"/>
</dbReference>
<evidence type="ECO:0000256" key="5">
    <source>
        <dbReference type="ARBA" id="ARBA00022833"/>
    </source>
</evidence>
<dbReference type="GO" id="GO:0004430">
    <property type="term" value="F:1-phosphatidylinositol 4-kinase activity"/>
    <property type="evidence" value="ECO:0007669"/>
    <property type="project" value="TreeGrafter"/>
</dbReference>
<dbReference type="EMBL" id="QUTD01005301">
    <property type="protein sequence ID" value="RHY62824.1"/>
    <property type="molecule type" value="Genomic_DNA"/>
</dbReference>
<dbReference type="GO" id="GO:0005737">
    <property type="term" value="C:cytoplasm"/>
    <property type="evidence" value="ECO:0007669"/>
    <property type="project" value="TreeGrafter"/>
</dbReference>
<feature type="region of interest" description="Disordered" evidence="8">
    <location>
        <begin position="812"/>
        <end position="842"/>
    </location>
</feature>
<feature type="compositionally biased region" description="Pro residues" evidence="8">
    <location>
        <begin position="2237"/>
        <end position="2247"/>
    </location>
</feature>
<feature type="domain" description="FYVE-type" evidence="10">
    <location>
        <begin position="259"/>
        <end position="314"/>
    </location>
</feature>
<evidence type="ECO:0000259" key="11">
    <source>
        <dbReference type="PROSITE" id="PS50290"/>
    </source>
</evidence>
<dbReference type="SMART" id="SM00146">
    <property type="entry name" value="PI3Kc"/>
    <property type="match status" value="1"/>
</dbReference>
<feature type="region of interest" description="Disordered" evidence="8">
    <location>
        <begin position="230"/>
        <end position="249"/>
    </location>
</feature>
<protein>
    <recommendedName>
        <fullName evidence="14">Atypical/PI3K/PI4K protein kinase</fullName>
    </recommendedName>
</protein>
<dbReference type="InterPro" id="IPR008984">
    <property type="entry name" value="SMAD_FHA_dom_sf"/>
</dbReference>
<dbReference type="SUPFAM" id="SSF49879">
    <property type="entry name" value="SMAD/FHA domain"/>
    <property type="match status" value="1"/>
</dbReference>
<dbReference type="PROSITE" id="PS00915">
    <property type="entry name" value="PI3_4_KINASE_1"/>
    <property type="match status" value="1"/>
</dbReference>
<dbReference type="InterPro" id="IPR018936">
    <property type="entry name" value="PI3/4_kinase_CS"/>
</dbReference>